<feature type="region of interest" description="Disordered" evidence="1">
    <location>
        <begin position="20"/>
        <end position="43"/>
    </location>
</feature>
<keyword evidence="3" id="KW-0732">Signal</keyword>
<evidence type="ECO:0000313" key="4">
    <source>
        <dbReference type="Proteomes" id="UP000050741"/>
    </source>
</evidence>
<organism evidence="4 5">
    <name type="scientific">Globodera pallida</name>
    <name type="common">Potato cyst nematode worm</name>
    <name type="synonym">Heterodera pallida</name>
    <dbReference type="NCBI Taxonomy" id="36090"/>
    <lineage>
        <taxon>Eukaryota</taxon>
        <taxon>Metazoa</taxon>
        <taxon>Ecdysozoa</taxon>
        <taxon>Nematoda</taxon>
        <taxon>Chromadorea</taxon>
        <taxon>Rhabditida</taxon>
        <taxon>Tylenchina</taxon>
        <taxon>Tylenchomorpha</taxon>
        <taxon>Tylenchoidea</taxon>
        <taxon>Heteroderidae</taxon>
        <taxon>Heteroderinae</taxon>
        <taxon>Globodera</taxon>
    </lineage>
</organism>
<sequence length="69" mass="7485">MCPIFLVIICVLLGTSAVDSQQEQPEPTDHHRHFGDQSNVTASRGARKMQWSITTATAFAVAVVMLIAS</sequence>
<name>A0A183BWA0_GLOPA</name>
<proteinExistence type="predicted"/>
<evidence type="ECO:0000256" key="2">
    <source>
        <dbReference type="SAM" id="Phobius"/>
    </source>
</evidence>
<evidence type="ECO:0000256" key="3">
    <source>
        <dbReference type="SAM" id="SignalP"/>
    </source>
</evidence>
<keyword evidence="2" id="KW-0472">Membrane</keyword>
<protein>
    <submittedName>
        <fullName evidence="5">Protein-export membrane protein SecG</fullName>
    </submittedName>
</protein>
<keyword evidence="2" id="KW-0812">Transmembrane</keyword>
<reference evidence="4" key="1">
    <citation type="submission" date="2013-12" db="EMBL/GenBank/DDBJ databases">
        <authorList>
            <person name="Aslett M."/>
        </authorList>
    </citation>
    <scope>NUCLEOTIDE SEQUENCE [LARGE SCALE GENOMIC DNA]</scope>
    <source>
        <strain evidence="4">Lindley</strain>
    </source>
</reference>
<reference evidence="5" key="3">
    <citation type="submission" date="2016-06" db="UniProtKB">
        <authorList>
            <consortium name="WormBaseParasite"/>
        </authorList>
    </citation>
    <scope>IDENTIFICATION</scope>
</reference>
<dbReference type="WBParaSite" id="GPLIN_000488900">
    <property type="protein sequence ID" value="GPLIN_000488900"/>
    <property type="gene ID" value="GPLIN_000488900"/>
</dbReference>
<evidence type="ECO:0000256" key="1">
    <source>
        <dbReference type="SAM" id="MobiDB-lite"/>
    </source>
</evidence>
<dbReference type="AlphaFoldDB" id="A0A183BWA0"/>
<feature type="chain" id="PRO_5008146695" evidence="3">
    <location>
        <begin position="18"/>
        <end position="69"/>
    </location>
</feature>
<keyword evidence="4" id="KW-1185">Reference proteome</keyword>
<reference evidence="4" key="2">
    <citation type="submission" date="2014-05" db="EMBL/GenBank/DDBJ databases">
        <title>The genome and life-stage specific transcriptomes of Globodera pallida elucidate key aspects of plant parasitism by a cyst nematode.</title>
        <authorList>
            <person name="Cotton J.A."/>
            <person name="Lilley C.J."/>
            <person name="Jones L.M."/>
            <person name="Kikuchi T."/>
            <person name="Reid A.J."/>
            <person name="Thorpe P."/>
            <person name="Tsai I.J."/>
            <person name="Beasley H."/>
            <person name="Blok V."/>
            <person name="Cock P.J.A."/>
            <person name="Van den Akker S.E."/>
            <person name="Holroyd N."/>
            <person name="Hunt M."/>
            <person name="Mantelin S."/>
            <person name="Naghra H."/>
            <person name="Pain A."/>
            <person name="Palomares-Rius J.E."/>
            <person name="Zarowiecki M."/>
            <person name="Berriman M."/>
            <person name="Jones J.T."/>
            <person name="Urwin P.E."/>
        </authorList>
    </citation>
    <scope>NUCLEOTIDE SEQUENCE [LARGE SCALE GENOMIC DNA]</scope>
    <source>
        <strain evidence="4">Lindley</strain>
    </source>
</reference>
<dbReference type="Proteomes" id="UP000050741">
    <property type="component" value="Unassembled WGS sequence"/>
</dbReference>
<keyword evidence="2" id="KW-1133">Transmembrane helix</keyword>
<accession>A0A183BWA0</accession>
<feature type="signal peptide" evidence="3">
    <location>
        <begin position="1"/>
        <end position="17"/>
    </location>
</feature>
<evidence type="ECO:0000313" key="5">
    <source>
        <dbReference type="WBParaSite" id="GPLIN_000488900"/>
    </source>
</evidence>
<feature type="transmembrane region" description="Helical" evidence="2">
    <location>
        <begin position="49"/>
        <end position="68"/>
    </location>
</feature>